<gene>
    <name evidence="9" type="ORF">BABINDRAFT_162776</name>
</gene>
<accession>A0A1E3QLP4</accession>
<dbReference type="GO" id="GO:0005737">
    <property type="term" value="C:cytoplasm"/>
    <property type="evidence" value="ECO:0007669"/>
    <property type="project" value="TreeGrafter"/>
</dbReference>
<keyword evidence="3" id="KW-0249">Electron transport</keyword>
<evidence type="ECO:0000256" key="4">
    <source>
        <dbReference type="ARBA" id="ARBA00023157"/>
    </source>
</evidence>
<dbReference type="GO" id="GO:0004364">
    <property type="term" value="F:glutathione transferase activity"/>
    <property type="evidence" value="ECO:0007669"/>
    <property type="project" value="UniProtKB-EC"/>
</dbReference>
<dbReference type="InterPro" id="IPR002109">
    <property type="entry name" value="Glutaredoxin"/>
</dbReference>
<dbReference type="CDD" id="cd03419">
    <property type="entry name" value="GRX_GRXh_1_2_like"/>
    <property type="match status" value="1"/>
</dbReference>
<dbReference type="NCBIfam" id="TIGR02180">
    <property type="entry name" value="GRX_euk"/>
    <property type="match status" value="1"/>
</dbReference>
<keyword evidence="10" id="KW-1185">Reference proteome</keyword>
<dbReference type="InterPro" id="IPR011899">
    <property type="entry name" value="Glutaredoxin_euk/vir"/>
</dbReference>
<dbReference type="AlphaFoldDB" id="A0A1E3QLP4"/>
<dbReference type="PRINTS" id="PR00160">
    <property type="entry name" value="GLUTAREDOXIN"/>
</dbReference>
<evidence type="ECO:0000256" key="5">
    <source>
        <dbReference type="ARBA" id="ARBA00023284"/>
    </source>
</evidence>
<evidence type="ECO:0000256" key="1">
    <source>
        <dbReference type="ARBA" id="ARBA00000217"/>
    </source>
</evidence>
<dbReference type="GeneID" id="30147386"/>
<name>A0A1E3QLP4_9ASCO</name>
<protein>
    <recommendedName>
        <fullName evidence="8">Glutaredoxin domain-containing protein</fullName>
    </recommendedName>
</protein>
<proteinExistence type="predicted"/>
<dbReference type="GO" id="GO:0015038">
    <property type="term" value="F:glutathione disulfide oxidoreductase activity"/>
    <property type="evidence" value="ECO:0007669"/>
    <property type="project" value="TreeGrafter"/>
</dbReference>
<dbReference type="PANTHER" id="PTHR45694">
    <property type="entry name" value="GLUTAREDOXIN 2"/>
    <property type="match status" value="1"/>
</dbReference>
<comment type="catalytic activity">
    <reaction evidence="7">
        <text>RX + glutathione = an S-substituted glutathione + a halide anion + H(+)</text>
        <dbReference type="Rhea" id="RHEA:16437"/>
        <dbReference type="ChEBI" id="CHEBI:15378"/>
        <dbReference type="ChEBI" id="CHEBI:16042"/>
        <dbReference type="ChEBI" id="CHEBI:17792"/>
        <dbReference type="ChEBI" id="CHEBI:57925"/>
        <dbReference type="ChEBI" id="CHEBI:90779"/>
        <dbReference type="EC" id="2.5.1.18"/>
    </reaction>
</comment>
<organism evidence="9 10">
    <name type="scientific">Babjeviella inositovora NRRL Y-12698</name>
    <dbReference type="NCBI Taxonomy" id="984486"/>
    <lineage>
        <taxon>Eukaryota</taxon>
        <taxon>Fungi</taxon>
        <taxon>Dikarya</taxon>
        <taxon>Ascomycota</taxon>
        <taxon>Saccharomycotina</taxon>
        <taxon>Pichiomycetes</taxon>
        <taxon>Serinales incertae sedis</taxon>
        <taxon>Babjeviella</taxon>
    </lineage>
</organism>
<dbReference type="GO" id="GO:0005634">
    <property type="term" value="C:nucleus"/>
    <property type="evidence" value="ECO:0007669"/>
    <property type="project" value="TreeGrafter"/>
</dbReference>
<dbReference type="STRING" id="984486.A0A1E3QLP4"/>
<dbReference type="Proteomes" id="UP000094336">
    <property type="component" value="Unassembled WGS sequence"/>
</dbReference>
<evidence type="ECO:0000313" key="9">
    <source>
        <dbReference type="EMBL" id="ODQ78570.1"/>
    </source>
</evidence>
<dbReference type="InterPro" id="IPR014025">
    <property type="entry name" value="Glutaredoxin_subgr"/>
</dbReference>
<dbReference type="Gene3D" id="3.40.30.10">
    <property type="entry name" value="Glutaredoxin"/>
    <property type="match status" value="1"/>
</dbReference>
<dbReference type="EMBL" id="KV454435">
    <property type="protein sequence ID" value="ODQ78570.1"/>
    <property type="molecule type" value="Genomic_DNA"/>
</dbReference>
<dbReference type="GO" id="GO:0004602">
    <property type="term" value="F:glutathione peroxidase activity"/>
    <property type="evidence" value="ECO:0007669"/>
    <property type="project" value="UniProtKB-EC"/>
</dbReference>
<dbReference type="InterPro" id="IPR036249">
    <property type="entry name" value="Thioredoxin-like_sf"/>
</dbReference>
<comment type="catalytic activity">
    <reaction evidence="6">
        <text>1-chloro-2,4-dinitrobenzene + glutathione = 2,4-dinitrophenyl-S-glutathione + chloride + H(+)</text>
        <dbReference type="Rhea" id="RHEA:51220"/>
        <dbReference type="ChEBI" id="CHEBI:15378"/>
        <dbReference type="ChEBI" id="CHEBI:17996"/>
        <dbReference type="ChEBI" id="CHEBI:34718"/>
        <dbReference type="ChEBI" id="CHEBI:57925"/>
        <dbReference type="ChEBI" id="CHEBI:133977"/>
        <dbReference type="EC" id="2.5.1.18"/>
    </reaction>
</comment>
<evidence type="ECO:0000313" key="10">
    <source>
        <dbReference type="Proteomes" id="UP000094336"/>
    </source>
</evidence>
<evidence type="ECO:0000256" key="3">
    <source>
        <dbReference type="ARBA" id="ARBA00022982"/>
    </source>
</evidence>
<dbReference type="GO" id="GO:0034599">
    <property type="term" value="P:cellular response to oxidative stress"/>
    <property type="evidence" value="ECO:0007669"/>
    <property type="project" value="TreeGrafter"/>
</dbReference>
<dbReference type="PANTHER" id="PTHR45694:SF18">
    <property type="entry name" value="GLUTAREDOXIN-1-RELATED"/>
    <property type="match status" value="1"/>
</dbReference>
<dbReference type="OrthoDB" id="418495at2759"/>
<dbReference type="FunFam" id="3.40.30.10:FF:000026">
    <property type="entry name" value="Glutaredoxin 2"/>
    <property type="match status" value="1"/>
</dbReference>
<comment type="catalytic activity">
    <reaction evidence="1">
        <text>2 glutathione + H2O2 = glutathione disulfide + 2 H2O</text>
        <dbReference type="Rhea" id="RHEA:16833"/>
        <dbReference type="ChEBI" id="CHEBI:15377"/>
        <dbReference type="ChEBI" id="CHEBI:16240"/>
        <dbReference type="ChEBI" id="CHEBI:57925"/>
        <dbReference type="ChEBI" id="CHEBI:58297"/>
        <dbReference type="EC" id="1.11.1.9"/>
    </reaction>
</comment>
<evidence type="ECO:0000256" key="2">
    <source>
        <dbReference type="ARBA" id="ARBA00022448"/>
    </source>
</evidence>
<reference evidence="10" key="1">
    <citation type="submission" date="2016-05" db="EMBL/GenBank/DDBJ databases">
        <title>Comparative genomics of biotechnologically important yeasts.</title>
        <authorList>
            <consortium name="DOE Joint Genome Institute"/>
            <person name="Riley R."/>
            <person name="Haridas S."/>
            <person name="Wolfe K.H."/>
            <person name="Lopes M.R."/>
            <person name="Hittinger C.T."/>
            <person name="Goker M."/>
            <person name="Salamov A."/>
            <person name="Wisecaver J."/>
            <person name="Long T.M."/>
            <person name="Aerts A.L."/>
            <person name="Barry K."/>
            <person name="Choi C."/>
            <person name="Clum A."/>
            <person name="Coughlan A.Y."/>
            <person name="Deshpande S."/>
            <person name="Douglass A.P."/>
            <person name="Hanson S.J."/>
            <person name="Klenk H.-P."/>
            <person name="Labutti K."/>
            <person name="Lapidus A."/>
            <person name="Lindquist E."/>
            <person name="Lipzen A."/>
            <person name="Meier-Kolthoff J.P."/>
            <person name="Ohm R.A."/>
            <person name="Otillar R.P."/>
            <person name="Pangilinan J."/>
            <person name="Peng Y."/>
            <person name="Rokas A."/>
            <person name="Rosa C.A."/>
            <person name="Scheuner C."/>
            <person name="Sibirny A.A."/>
            <person name="Slot J.C."/>
            <person name="Stielow J.B."/>
            <person name="Sun H."/>
            <person name="Kurtzman C.P."/>
            <person name="Blackwell M."/>
            <person name="Grigoriev I.V."/>
            <person name="Jeffries T.W."/>
        </authorList>
    </citation>
    <scope>NUCLEOTIDE SEQUENCE [LARGE SCALE GENOMIC DNA]</scope>
    <source>
        <strain evidence="10">NRRL Y-12698</strain>
    </source>
</reference>
<evidence type="ECO:0000256" key="6">
    <source>
        <dbReference type="ARBA" id="ARBA00035808"/>
    </source>
</evidence>
<dbReference type="SUPFAM" id="SSF52833">
    <property type="entry name" value="Thioredoxin-like"/>
    <property type="match status" value="1"/>
</dbReference>
<dbReference type="PROSITE" id="PS51354">
    <property type="entry name" value="GLUTAREDOXIN_2"/>
    <property type="match status" value="1"/>
</dbReference>
<keyword evidence="4" id="KW-1015">Disulfide bond</keyword>
<sequence>MFVVYVVASIYIVIKMYQLFRRFFSTAPATDPAVLQKVQSLIASNAVFVASKSFCPYCSSTKQTLQKMNARAEILELDKIADGSAIQQALQEISGQKTVPNVFIGGKHVGGNSDVQNLYQQGSLSKLIEEATKK</sequence>
<keyword evidence="2" id="KW-0813">Transport</keyword>
<feature type="domain" description="Glutaredoxin" evidence="8">
    <location>
        <begin position="47"/>
        <end position="109"/>
    </location>
</feature>
<dbReference type="PROSITE" id="PS00195">
    <property type="entry name" value="GLUTAREDOXIN_1"/>
    <property type="match status" value="1"/>
</dbReference>
<evidence type="ECO:0000259" key="8">
    <source>
        <dbReference type="Pfam" id="PF00462"/>
    </source>
</evidence>
<dbReference type="Pfam" id="PF00462">
    <property type="entry name" value="Glutaredoxin"/>
    <property type="match status" value="1"/>
</dbReference>
<keyword evidence="5" id="KW-0676">Redox-active center</keyword>
<dbReference type="InterPro" id="IPR011767">
    <property type="entry name" value="GLR_AS"/>
</dbReference>
<evidence type="ECO:0000256" key="7">
    <source>
        <dbReference type="ARBA" id="ARBA00047960"/>
    </source>
</evidence>
<dbReference type="RefSeq" id="XP_018983898.1">
    <property type="nucleotide sequence ID" value="XM_019129533.1"/>
</dbReference>